<evidence type="ECO:0000256" key="4">
    <source>
        <dbReference type="PROSITE-ProRule" id="PRU00409"/>
    </source>
</evidence>
<dbReference type="AlphaFoldDB" id="A0A1J4JKG6"/>
<evidence type="ECO:0000259" key="5">
    <source>
        <dbReference type="PROSITE" id="PS50975"/>
    </source>
</evidence>
<gene>
    <name evidence="6" type="ORF">TRFO_08254</name>
</gene>
<keyword evidence="3 4" id="KW-0067">ATP-binding</keyword>
<name>A0A1J4JKG6_9EUKA</name>
<evidence type="ECO:0000256" key="1">
    <source>
        <dbReference type="ARBA" id="ARBA00022598"/>
    </source>
</evidence>
<keyword evidence="1 6" id="KW-0436">Ligase</keyword>
<keyword evidence="2 4" id="KW-0547">Nucleotide-binding</keyword>
<dbReference type="GO" id="GO:0070740">
    <property type="term" value="F:tubulin-glutamic acid ligase activity"/>
    <property type="evidence" value="ECO:0007669"/>
    <property type="project" value="TreeGrafter"/>
</dbReference>
<dbReference type="Proteomes" id="UP000179807">
    <property type="component" value="Unassembled WGS sequence"/>
</dbReference>
<proteinExistence type="predicted"/>
<dbReference type="PANTHER" id="PTHR12241:SF154">
    <property type="entry name" value="TUBULIN POLYGLUTAMYLASE TTLL11"/>
    <property type="match status" value="1"/>
</dbReference>
<dbReference type="SUPFAM" id="SSF56059">
    <property type="entry name" value="Glutathione synthetase ATP-binding domain-like"/>
    <property type="match status" value="1"/>
</dbReference>
<dbReference type="PROSITE" id="PS51221">
    <property type="entry name" value="TTL"/>
    <property type="match status" value="1"/>
</dbReference>
<dbReference type="PANTHER" id="PTHR12241">
    <property type="entry name" value="TUBULIN POLYGLUTAMYLASE"/>
    <property type="match status" value="1"/>
</dbReference>
<keyword evidence="7" id="KW-1185">Reference proteome</keyword>
<dbReference type="GO" id="GO:0046872">
    <property type="term" value="F:metal ion binding"/>
    <property type="evidence" value="ECO:0007669"/>
    <property type="project" value="InterPro"/>
</dbReference>
<dbReference type="InterPro" id="IPR011761">
    <property type="entry name" value="ATP-grasp"/>
</dbReference>
<dbReference type="RefSeq" id="XP_068352777.1">
    <property type="nucleotide sequence ID" value="XM_068494176.1"/>
</dbReference>
<dbReference type="GO" id="GO:0005524">
    <property type="term" value="F:ATP binding"/>
    <property type="evidence" value="ECO:0007669"/>
    <property type="project" value="UniProtKB-UniRule"/>
</dbReference>
<dbReference type="InterPro" id="IPR004344">
    <property type="entry name" value="TTL/TTLL_fam"/>
</dbReference>
<dbReference type="GO" id="GO:0036064">
    <property type="term" value="C:ciliary basal body"/>
    <property type="evidence" value="ECO:0007669"/>
    <property type="project" value="TreeGrafter"/>
</dbReference>
<dbReference type="GeneID" id="94828880"/>
<sequence length="482" mass="55941">MVISFQSYFWEKFKFENRQQRTFCKKKRYPRMKPKNSELIMKPVTISESYGRVFFETSKIAMNELGIDILEEDDNSILVWYDTIKDQDYFSRLMPWQIINRIPQINVICRKASFVRCIQRINIFYPDLFKFLPRSFILPLQKNQFAKTLARTKKTYIVKPDGGALGSGIVIIPPGTPYTMTSHLAIAQEYIESMLIDGYKFDLRVYVLVIASKVPKIYVYRDGIARFCSSPANENTTYSQLTNTAVNRKNPLANINTCTKTIKSVFGQLKKHKIDTEKLWNDIDEAIGLTVLSSTGIVNFGVNCKMVNSGFPRSFQLLGFDVLIDQNLKPWVLEVNFRPSLEYDTEYEKALKIKMLKDLMSIAVQPYSELESVIRARDKPFTINGFKRYISKNLSVLKTVKKRRKEAVQKSDFVKIFPTKDEKRAAEWNEVLKTSEDLPAEIRSDYQLPRIVEQSRCSLPVRKSEGVLSRLPLLQRNHLYPV</sequence>
<organism evidence="6 7">
    <name type="scientific">Tritrichomonas foetus</name>
    <dbReference type="NCBI Taxonomy" id="1144522"/>
    <lineage>
        <taxon>Eukaryota</taxon>
        <taxon>Metamonada</taxon>
        <taxon>Parabasalia</taxon>
        <taxon>Tritrichomonadida</taxon>
        <taxon>Tritrichomonadidae</taxon>
        <taxon>Tritrichomonas</taxon>
    </lineage>
</organism>
<comment type="caution">
    <text evidence="6">The sequence shown here is derived from an EMBL/GenBank/DDBJ whole genome shotgun (WGS) entry which is preliminary data.</text>
</comment>
<dbReference type="Pfam" id="PF03133">
    <property type="entry name" value="TTL"/>
    <property type="match status" value="1"/>
</dbReference>
<dbReference type="VEuPathDB" id="TrichDB:TRFO_08254"/>
<dbReference type="Gene3D" id="3.30.470.20">
    <property type="entry name" value="ATP-grasp fold, B domain"/>
    <property type="match status" value="1"/>
</dbReference>
<evidence type="ECO:0000256" key="2">
    <source>
        <dbReference type="ARBA" id="ARBA00022741"/>
    </source>
</evidence>
<dbReference type="GO" id="GO:0000226">
    <property type="term" value="P:microtubule cytoskeleton organization"/>
    <property type="evidence" value="ECO:0007669"/>
    <property type="project" value="TreeGrafter"/>
</dbReference>
<feature type="domain" description="ATP-grasp" evidence="5">
    <location>
        <begin position="317"/>
        <end position="364"/>
    </location>
</feature>
<evidence type="ECO:0000313" key="7">
    <source>
        <dbReference type="Proteomes" id="UP000179807"/>
    </source>
</evidence>
<dbReference type="GO" id="GO:0015631">
    <property type="term" value="F:tubulin binding"/>
    <property type="evidence" value="ECO:0007669"/>
    <property type="project" value="TreeGrafter"/>
</dbReference>
<evidence type="ECO:0000313" key="6">
    <source>
        <dbReference type="EMBL" id="OHS99640.1"/>
    </source>
</evidence>
<evidence type="ECO:0000256" key="3">
    <source>
        <dbReference type="ARBA" id="ARBA00022840"/>
    </source>
</evidence>
<dbReference type="EMBL" id="MLAK01000993">
    <property type="protein sequence ID" value="OHS99640.1"/>
    <property type="molecule type" value="Genomic_DNA"/>
</dbReference>
<protein>
    <submittedName>
        <fullName evidence="6">Tubulin-tyrosine ligase family protein</fullName>
    </submittedName>
</protein>
<dbReference type="PROSITE" id="PS50975">
    <property type="entry name" value="ATP_GRASP"/>
    <property type="match status" value="1"/>
</dbReference>
<reference evidence="6" key="1">
    <citation type="submission" date="2016-10" db="EMBL/GenBank/DDBJ databases">
        <authorList>
            <person name="Benchimol M."/>
            <person name="Almeida L.G."/>
            <person name="Vasconcelos A.T."/>
            <person name="Perreira-Neves A."/>
            <person name="Rosa I.A."/>
            <person name="Tasca T."/>
            <person name="Bogo M.R."/>
            <person name="de Souza W."/>
        </authorList>
    </citation>
    <scope>NUCLEOTIDE SEQUENCE [LARGE SCALE GENOMIC DNA]</scope>
    <source>
        <strain evidence="6">K</strain>
    </source>
</reference>
<dbReference type="OrthoDB" id="202825at2759"/>
<accession>A0A1J4JKG6</accession>